<dbReference type="InterPro" id="IPR007374">
    <property type="entry name" value="ASCH_domain"/>
</dbReference>
<feature type="domain" description="ASCH" evidence="1">
    <location>
        <begin position="4"/>
        <end position="102"/>
    </location>
</feature>
<dbReference type="InterPro" id="IPR015947">
    <property type="entry name" value="PUA-like_sf"/>
</dbReference>
<proteinExistence type="predicted"/>
<dbReference type="AlphaFoldDB" id="A0A2V4A4B4"/>
<keyword evidence="3" id="KW-1185">Reference proteome</keyword>
<evidence type="ECO:0000313" key="3">
    <source>
        <dbReference type="Proteomes" id="UP000248079"/>
    </source>
</evidence>
<accession>A0A2V4A4B4</accession>
<evidence type="ECO:0000259" key="1">
    <source>
        <dbReference type="SMART" id="SM01022"/>
    </source>
</evidence>
<comment type="caution">
    <text evidence="2">The sequence shown here is derived from an EMBL/GenBank/DDBJ whole genome shotgun (WGS) entry which is preliminary data.</text>
</comment>
<evidence type="ECO:0000313" key="2">
    <source>
        <dbReference type="EMBL" id="PXY02737.1"/>
    </source>
</evidence>
<name>A0A2V4A4B4_9BACT</name>
<dbReference type="PANTHER" id="PTHR42250">
    <property type="entry name" value="ASCH DOMAIN-CONTAINING PROTEIN"/>
    <property type="match status" value="1"/>
</dbReference>
<dbReference type="SUPFAM" id="SSF88697">
    <property type="entry name" value="PUA domain-like"/>
    <property type="match status" value="1"/>
</dbReference>
<dbReference type="OrthoDB" id="1120845at2"/>
<dbReference type="PANTHER" id="PTHR42250:SF1">
    <property type="entry name" value="ASCH DOMAIN-CONTAINING PROTEIN"/>
    <property type="match status" value="1"/>
</dbReference>
<dbReference type="Pfam" id="PF04266">
    <property type="entry name" value="ASCH"/>
    <property type="match status" value="1"/>
</dbReference>
<sequence length="104" mass="12067">MSQIHFHSDFYEAIKNGNKIQTARVDEPAPQLGKGEAIFDDKPSIEIQITKVIHKRFEELTIEEIKKDGFDSKEELWSVLLGFYPDLKQTDHLMLIEFSTIKTD</sequence>
<reference evidence="2 3" key="1">
    <citation type="submission" date="2018-05" db="EMBL/GenBank/DDBJ databases">
        <title>Marinifilum breve JC075T sp. nov., a marine bacterium isolated from Yongle Blue Hole in the South China Sea.</title>
        <authorList>
            <person name="Fu T."/>
        </authorList>
    </citation>
    <scope>NUCLEOTIDE SEQUENCE [LARGE SCALE GENOMIC DNA]</scope>
    <source>
        <strain evidence="2 3">JC075</strain>
    </source>
</reference>
<protein>
    <recommendedName>
        <fullName evidence="1">ASCH domain-containing protein</fullName>
    </recommendedName>
</protein>
<organism evidence="2 3">
    <name type="scientific">Marinifilum breve</name>
    <dbReference type="NCBI Taxonomy" id="2184082"/>
    <lineage>
        <taxon>Bacteria</taxon>
        <taxon>Pseudomonadati</taxon>
        <taxon>Bacteroidota</taxon>
        <taxon>Bacteroidia</taxon>
        <taxon>Marinilabiliales</taxon>
        <taxon>Marinifilaceae</taxon>
    </lineage>
</organism>
<dbReference type="RefSeq" id="WP_110358896.1">
    <property type="nucleotide sequence ID" value="NZ_QFLI01000001.1"/>
</dbReference>
<dbReference type="Proteomes" id="UP000248079">
    <property type="component" value="Unassembled WGS sequence"/>
</dbReference>
<gene>
    <name evidence="2" type="ORF">DF185_01180</name>
</gene>
<dbReference type="EMBL" id="QFLI01000001">
    <property type="protein sequence ID" value="PXY02737.1"/>
    <property type="molecule type" value="Genomic_DNA"/>
</dbReference>
<dbReference type="SMART" id="SM01022">
    <property type="entry name" value="ASCH"/>
    <property type="match status" value="1"/>
</dbReference>
<dbReference type="Gene3D" id="2.30.130.30">
    <property type="entry name" value="Hypothetical protein"/>
    <property type="match status" value="1"/>
</dbReference>